<evidence type="ECO:0000259" key="4">
    <source>
        <dbReference type="Pfam" id="PF00849"/>
    </source>
</evidence>
<evidence type="ECO:0000313" key="5">
    <source>
        <dbReference type="EMBL" id="MBM6617039.1"/>
    </source>
</evidence>
<dbReference type="EMBL" id="JAFELM010000018">
    <property type="protein sequence ID" value="MBM6617039.1"/>
    <property type="molecule type" value="Genomic_DNA"/>
</dbReference>
<dbReference type="PROSITE" id="PS01129">
    <property type="entry name" value="PSI_RLU"/>
    <property type="match status" value="1"/>
</dbReference>
<evidence type="ECO:0000256" key="1">
    <source>
        <dbReference type="ARBA" id="ARBA00000073"/>
    </source>
</evidence>
<keyword evidence="3" id="KW-0413">Isomerase</keyword>
<evidence type="ECO:0000256" key="3">
    <source>
        <dbReference type="RuleBase" id="RU362028"/>
    </source>
</evidence>
<dbReference type="InterPro" id="IPR006225">
    <property type="entry name" value="PsdUridine_synth_RluC/D"/>
</dbReference>
<sequence>MQTEKKGEFLQIIAPSQYDGKTIEQIAKEELFIPKKLLHVLRMEKGITLNGDAVDWATQVKKKDRLFVKCFQPEEYGVIPQEMDIDVLYEDDHLLIVNKPIGIDTHPTEANQTGTLANGIAYYWQLHGLMAKVRHVHRLDHDTSGAILFAKHHLASSLLDGMLERRDIKRTYIAFAEGMVRQKKGTIHESIGRDRHHPTRRRVSNTGQKAITHYEVIKVFNQSKITKLQLQLDTGRTHQIRVHLSHIGHPLVGDQLYGGTTHSLKAQGLHAARISFQHPITKEKFQIEASLPAHLSNFEKKLS</sequence>
<dbReference type="Gene3D" id="3.30.2350.10">
    <property type="entry name" value="Pseudouridine synthase"/>
    <property type="match status" value="1"/>
</dbReference>
<reference evidence="5 6" key="1">
    <citation type="submission" date="2021-02" db="EMBL/GenBank/DDBJ databases">
        <title>Bacillus sp. RD4P76, an endophyte from a halophyte.</title>
        <authorList>
            <person name="Sun J.-Q."/>
        </authorList>
    </citation>
    <scope>NUCLEOTIDE SEQUENCE [LARGE SCALE GENOMIC DNA]</scope>
    <source>
        <strain evidence="5 6">RD4P76</strain>
    </source>
</reference>
<comment type="caution">
    <text evidence="5">The sequence shown here is derived from an EMBL/GenBank/DDBJ whole genome shotgun (WGS) entry which is preliminary data.</text>
</comment>
<keyword evidence="6" id="KW-1185">Reference proteome</keyword>
<comment type="similarity">
    <text evidence="2 3">Belongs to the pseudouridine synthase RluA family.</text>
</comment>
<dbReference type="EC" id="5.4.99.-" evidence="3"/>
<dbReference type="Proteomes" id="UP001518925">
    <property type="component" value="Unassembled WGS sequence"/>
</dbReference>
<dbReference type="InterPro" id="IPR050188">
    <property type="entry name" value="RluA_PseudoU_synthase"/>
</dbReference>
<dbReference type="InterPro" id="IPR006145">
    <property type="entry name" value="PsdUridine_synth_RsuA/RluA"/>
</dbReference>
<dbReference type="NCBIfam" id="TIGR00005">
    <property type="entry name" value="rluA_subfam"/>
    <property type="match status" value="1"/>
</dbReference>
<dbReference type="SUPFAM" id="SSF55120">
    <property type="entry name" value="Pseudouridine synthase"/>
    <property type="match status" value="1"/>
</dbReference>
<accession>A0ABS2DF17</accession>
<protein>
    <recommendedName>
        <fullName evidence="3">Pseudouridine synthase</fullName>
        <ecNumber evidence="3">5.4.99.-</ecNumber>
    </recommendedName>
</protein>
<gene>
    <name evidence="5" type="ORF">JR050_05055</name>
</gene>
<dbReference type="PANTHER" id="PTHR21600:SF71">
    <property type="entry name" value="PSEUDOURIDINE SYNTHASE"/>
    <property type="match status" value="1"/>
</dbReference>
<dbReference type="CDD" id="cd02869">
    <property type="entry name" value="PseudoU_synth_RluA_like"/>
    <property type="match status" value="1"/>
</dbReference>
<comment type="catalytic activity">
    <reaction evidence="1 3">
        <text>a uridine in RNA = a pseudouridine in RNA</text>
        <dbReference type="Rhea" id="RHEA:48348"/>
        <dbReference type="Rhea" id="RHEA-COMP:12068"/>
        <dbReference type="Rhea" id="RHEA-COMP:12069"/>
        <dbReference type="ChEBI" id="CHEBI:65314"/>
        <dbReference type="ChEBI" id="CHEBI:65315"/>
    </reaction>
</comment>
<name>A0ABS2DF17_9BACI</name>
<evidence type="ECO:0000256" key="2">
    <source>
        <dbReference type="ARBA" id="ARBA00010876"/>
    </source>
</evidence>
<evidence type="ECO:0000313" key="6">
    <source>
        <dbReference type="Proteomes" id="UP001518925"/>
    </source>
</evidence>
<dbReference type="InterPro" id="IPR020103">
    <property type="entry name" value="PsdUridine_synth_cat_dom_sf"/>
</dbReference>
<proteinExistence type="inferred from homology"/>
<organism evidence="5 6">
    <name type="scientific">Bacillus suaedaesalsae</name>
    <dbReference type="NCBI Taxonomy" id="2810349"/>
    <lineage>
        <taxon>Bacteria</taxon>
        <taxon>Bacillati</taxon>
        <taxon>Bacillota</taxon>
        <taxon>Bacilli</taxon>
        <taxon>Bacillales</taxon>
        <taxon>Bacillaceae</taxon>
        <taxon>Bacillus</taxon>
    </lineage>
</organism>
<comment type="function">
    <text evidence="3">Responsible for synthesis of pseudouridine from uracil.</text>
</comment>
<dbReference type="RefSeq" id="WP_204202479.1">
    <property type="nucleotide sequence ID" value="NZ_JAFELM010000018.1"/>
</dbReference>
<dbReference type="PANTHER" id="PTHR21600">
    <property type="entry name" value="MITOCHONDRIAL RNA PSEUDOURIDINE SYNTHASE"/>
    <property type="match status" value="1"/>
</dbReference>
<dbReference type="InterPro" id="IPR006224">
    <property type="entry name" value="PsdUridine_synth_RluA-like_CS"/>
</dbReference>
<dbReference type="Pfam" id="PF00849">
    <property type="entry name" value="PseudoU_synth_2"/>
    <property type="match status" value="1"/>
</dbReference>
<feature type="domain" description="Pseudouridine synthase RsuA/RluA-like" evidence="4">
    <location>
        <begin position="93"/>
        <end position="246"/>
    </location>
</feature>